<protein>
    <recommendedName>
        <fullName evidence="4">Lipoprotein</fullName>
    </recommendedName>
</protein>
<keyword evidence="3" id="KW-1185">Reference proteome</keyword>
<organism evidence="2 3">
    <name type="scientific">Salinisphaera dokdonensis CL-ES53</name>
    <dbReference type="NCBI Taxonomy" id="1304272"/>
    <lineage>
        <taxon>Bacteria</taxon>
        <taxon>Pseudomonadati</taxon>
        <taxon>Pseudomonadota</taxon>
        <taxon>Gammaproteobacteria</taxon>
        <taxon>Salinisphaerales</taxon>
        <taxon>Salinisphaeraceae</taxon>
        <taxon>Salinisphaera</taxon>
    </lineage>
</organism>
<reference evidence="2 3" key="1">
    <citation type="submission" date="2013-03" db="EMBL/GenBank/DDBJ databases">
        <title>Salinisphaera dokdonensis CL-ES53 Genome Sequencing.</title>
        <authorList>
            <person name="Li C."/>
            <person name="Lai Q."/>
            <person name="Shao Z."/>
        </authorList>
    </citation>
    <scope>NUCLEOTIDE SEQUENCE [LARGE SCALE GENOMIC DNA]</scope>
    <source>
        <strain evidence="2 3">CL-ES53</strain>
    </source>
</reference>
<evidence type="ECO:0000256" key="1">
    <source>
        <dbReference type="SAM" id="SignalP"/>
    </source>
</evidence>
<accession>A0ABV2B302</accession>
<evidence type="ECO:0000313" key="3">
    <source>
        <dbReference type="Proteomes" id="UP001460888"/>
    </source>
</evidence>
<comment type="caution">
    <text evidence="2">The sequence shown here is derived from an EMBL/GenBank/DDBJ whole genome shotgun (WGS) entry which is preliminary data.</text>
</comment>
<evidence type="ECO:0008006" key="4">
    <source>
        <dbReference type="Google" id="ProtNLM"/>
    </source>
</evidence>
<keyword evidence="1" id="KW-0732">Signal</keyword>
<dbReference type="Proteomes" id="UP001460888">
    <property type="component" value="Unassembled WGS sequence"/>
</dbReference>
<proteinExistence type="predicted"/>
<dbReference type="EMBL" id="APND01000004">
    <property type="protein sequence ID" value="MES1930271.1"/>
    <property type="molecule type" value="Genomic_DNA"/>
</dbReference>
<dbReference type="PROSITE" id="PS51257">
    <property type="entry name" value="PROKAR_LIPOPROTEIN"/>
    <property type="match status" value="1"/>
</dbReference>
<feature type="chain" id="PRO_5047536793" description="Lipoprotein" evidence="1">
    <location>
        <begin position="25"/>
        <end position="303"/>
    </location>
</feature>
<name>A0ABV2B302_9GAMM</name>
<gene>
    <name evidence="2" type="ORF">SADO_13488</name>
</gene>
<evidence type="ECO:0000313" key="2">
    <source>
        <dbReference type="EMBL" id="MES1930271.1"/>
    </source>
</evidence>
<sequence length="303" mass="32592">MISRHTFGITAALAVTALSGCATAPPTMHDTDPDHSQAWNLTRAAGYETLEDVEHEKVEQQIDTNGASLGGTLAAGGLGFLSNPNGLSLGGNVGMNMLTNLLLGGDVPKAGGTNIVAWIPKSEAATSDEAIVQAKSRMTTLARAGMEAMQMPTPYHWERIRQTDPQKASYDALIGYIGGGECETSSYICEVSFSIPMLGKASQQINDAVAPAVLGGYPAWRVEFGVSYYFRDTAGWTATKEPHLPMLRLLNGMSTELPRNYFIYIAPNRMPFQKNESEYALFPAPMVLHEGQALYFIEPAPGA</sequence>
<feature type="signal peptide" evidence="1">
    <location>
        <begin position="1"/>
        <end position="24"/>
    </location>
</feature>
<dbReference type="RefSeq" id="WP_353112319.1">
    <property type="nucleotide sequence ID" value="NZ_APND01000004.1"/>
</dbReference>